<protein>
    <submittedName>
        <fullName evidence="2">YggT family protein</fullName>
    </submittedName>
</protein>
<dbReference type="KEGG" id="wne:PIG85_06425"/>
<keyword evidence="1" id="KW-0472">Membrane</keyword>
<keyword evidence="1" id="KW-0812">Transmembrane</keyword>
<evidence type="ECO:0000256" key="1">
    <source>
        <dbReference type="SAM" id="Phobius"/>
    </source>
</evidence>
<dbReference type="GO" id="GO:0016020">
    <property type="term" value="C:membrane"/>
    <property type="evidence" value="ECO:0007669"/>
    <property type="project" value="InterPro"/>
</dbReference>
<dbReference type="AlphaFoldDB" id="A0AB38XLR5"/>
<gene>
    <name evidence="2" type="ORF">PIG85_06425</name>
</gene>
<feature type="transmembrane region" description="Helical" evidence="1">
    <location>
        <begin position="38"/>
        <end position="54"/>
    </location>
</feature>
<reference evidence="2" key="1">
    <citation type="submission" date="2023-01" db="EMBL/GenBank/DDBJ databases">
        <title>Comparative Genomic Analysis of the Clinically-Derived Winkia Strain NY0527 Provides Evidence into the Taxonomic Reassignment of Winkia neuii and Characterizes Their Virulence Traits.</title>
        <authorList>
            <person name="Cai X."/>
            <person name="Peng Y."/>
            <person name="Li M."/>
            <person name="Qiu Y."/>
            <person name="Wang Y."/>
            <person name="Xu L."/>
            <person name="Hou Q."/>
        </authorList>
    </citation>
    <scope>NUCLEOTIDE SEQUENCE</scope>
    <source>
        <strain evidence="2">NY0527</strain>
    </source>
</reference>
<name>A0AB38XLR5_9ACTO</name>
<evidence type="ECO:0000313" key="3">
    <source>
        <dbReference type="Proteomes" id="UP001211044"/>
    </source>
</evidence>
<dbReference type="Pfam" id="PF02325">
    <property type="entry name" value="CCB3_YggT"/>
    <property type="match status" value="1"/>
</dbReference>
<organism evidence="2 3">
    <name type="scientific">Winkia neuii subsp. anitrata</name>
    <dbReference type="NCBI Taxonomy" id="29318"/>
    <lineage>
        <taxon>Bacteria</taxon>
        <taxon>Bacillati</taxon>
        <taxon>Actinomycetota</taxon>
        <taxon>Actinomycetes</taxon>
        <taxon>Actinomycetales</taxon>
        <taxon>Actinomycetaceae</taxon>
        <taxon>Winkia</taxon>
    </lineage>
</organism>
<sequence>MTAIGAALQIVAYLLQAYTIVLLIRVILDWARILASDWRPKGVILVIANFVYAVTDPPLRFLGRYIPPLRLGTIALDLGFLVLFFGVSFLIRILFRLSYTV</sequence>
<accession>A0AB38XLR5</accession>
<dbReference type="InterPro" id="IPR003425">
    <property type="entry name" value="CCB3/YggT"/>
</dbReference>
<feature type="transmembrane region" description="Helical" evidence="1">
    <location>
        <begin position="74"/>
        <end position="95"/>
    </location>
</feature>
<keyword evidence="1" id="KW-1133">Transmembrane helix</keyword>
<dbReference type="Proteomes" id="UP001211044">
    <property type="component" value="Chromosome"/>
</dbReference>
<proteinExistence type="predicted"/>
<feature type="transmembrane region" description="Helical" evidence="1">
    <location>
        <begin position="6"/>
        <end position="26"/>
    </location>
</feature>
<dbReference type="EMBL" id="CP116394">
    <property type="protein sequence ID" value="WCE45302.1"/>
    <property type="molecule type" value="Genomic_DNA"/>
</dbReference>
<evidence type="ECO:0000313" key="2">
    <source>
        <dbReference type="EMBL" id="WCE45302.1"/>
    </source>
</evidence>
<dbReference type="RefSeq" id="WP_048707489.1">
    <property type="nucleotide sequence ID" value="NZ_CP116394.1"/>
</dbReference>